<protein>
    <submittedName>
        <fullName evidence="1">Uncharacterized protein</fullName>
    </submittedName>
</protein>
<dbReference type="EMBL" id="PDJK01000002">
    <property type="protein sequence ID" value="PFG48521.1"/>
    <property type="molecule type" value="Genomic_DNA"/>
</dbReference>
<comment type="caution">
    <text evidence="1">The sequence shown here is derived from an EMBL/GenBank/DDBJ whole genome shotgun (WGS) entry which is preliminary data.</text>
</comment>
<sequence length="52" mass="5846">MYGSVAMRMEGFERGNVEWVMRVVSESWGLGCGEIRGRPEGTTSRDKLPRIA</sequence>
<reference evidence="1 2" key="1">
    <citation type="submission" date="2017-10" db="EMBL/GenBank/DDBJ databases">
        <title>Sequencing the genomes of 1000 actinobacteria strains.</title>
        <authorList>
            <person name="Klenk H.-P."/>
        </authorList>
    </citation>
    <scope>NUCLEOTIDE SEQUENCE [LARGE SCALE GENOMIC DNA]</scope>
    <source>
        <strain evidence="1 2">DSM 46092</strain>
    </source>
</reference>
<keyword evidence="2" id="KW-1185">Reference proteome</keyword>
<name>A0A2A9FCN5_9PSEU</name>
<evidence type="ECO:0000313" key="1">
    <source>
        <dbReference type="EMBL" id="PFG48521.1"/>
    </source>
</evidence>
<organism evidence="1 2">
    <name type="scientific">Amycolatopsis sulphurea</name>
    <dbReference type="NCBI Taxonomy" id="76022"/>
    <lineage>
        <taxon>Bacteria</taxon>
        <taxon>Bacillati</taxon>
        <taxon>Actinomycetota</taxon>
        <taxon>Actinomycetes</taxon>
        <taxon>Pseudonocardiales</taxon>
        <taxon>Pseudonocardiaceae</taxon>
        <taxon>Amycolatopsis</taxon>
    </lineage>
</organism>
<evidence type="ECO:0000313" key="2">
    <source>
        <dbReference type="Proteomes" id="UP000243542"/>
    </source>
</evidence>
<dbReference type="AlphaFoldDB" id="A0A2A9FCN5"/>
<dbReference type="Proteomes" id="UP000243542">
    <property type="component" value="Unassembled WGS sequence"/>
</dbReference>
<gene>
    <name evidence="1" type="ORF">ATK36_3616</name>
</gene>
<accession>A0A2A9FCN5</accession>
<proteinExistence type="predicted"/>